<reference evidence="2 3" key="1">
    <citation type="submission" date="2024-07" db="EMBL/GenBank/DDBJ databases">
        <title>Draft sequence of the Neodothiora populina.</title>
        <authorList>
            <person name="Drown D.D."/>
            <person name="Schuette U.S."/>
            <person name="Buechlein A.B."/>
            <person name="Rusch D.R."/>
            <person name="Winton L.W."/>
            <person name="Adams G.A."/>
        </authorList>
    </citation>
    <scope>NUCLEOTIDE SEQUENCE [LARGE SCALE GENOMIC DNA]</scope>
    <source>
        <strain evidence="2 3">CPC 39397</strain>
    </source>
</reference>
<evidence type="ECO:0008006" key="4">
    <source>
        <dbReference type="Google" id="ProtNLM"/>
    </source>
</evidence>
<dbReference type="PANTHER" id="PTHR31283">
    <property type="entry name" value="EKC/KEOPS COMPLEX SUBUNIT PCC1 FAMILY MEMBER"/>
    <property type="match status" value="1"/>
</dbReference>
<dbReference type="Gene3D" id="3.30.310.50">
    <property type="entry name" value="Alpha-D-phosphohexomutase, C-terminal domain"/>
    <property type="match status" value="1"/>
</dbReference>
<protein>
    <recommendedName>
        <fullName evidence="4">Pcc1-domain-containing protein</fullName>
    </recommendedName>
</protein>
<evidence type="ECO:0000313" key="3">
    <source>
        <dbReference type="Proteomes" id="UP001562354"/>
    </source>
</evidence>
<gene>
    <name evidence="2" type="ORF">AAFC00_000380</name>
</gene>
<dbReference type="Pfam" id="PF09341">
    <property type="entry name" value="Pcc1"/>
    <property type="match status" value="1"/>
</dbReference>
<sequence length="157" mass="17178">MSEEEQQLQCSLVIDVPFPTYRLANSAYRALSVDQELSSLVQREFTLIRPNYVGQSINGSDPLRASLLMNAATAAHPVPHPQLNLSDEKATVLRTIYRSTTNRMLRVAVNGFFESLNVVLQVMEELDVDVIRAKGLEGLEGAQGVEQGMIGTTTTGG</sequence>
<keyword evidence="3" id="KW-1185">Reference proteome</keyword>
<dbReference type="EMBL" id="JBFMKM010000009">
    <property type="protein sequence ID" value="KAL1303927.1"/>
    <property type="molecule type" value="Genomic_DNA"/>
</dbReference>
<dbReference type="PANTHER" id="PTHR31283:SF5">
    <property type="entry name" value="EKC_KEOPS COMPLEX SUBUNIT LAGE3"/>
    <property type="match status" value="1"/>
</dbReference>
<comment type="caution">
    <text evidence="2">The sequence shown here is derived from an EMBL/GenBank/DDBJ whole genome shotgun (WGS) entry which is preliminary data.</text>
</comment>
<accession>A0ABR3PCN6</accession>
<organism evidence="2 3">
    <name type="scientific">Neodothiora populina</name>
    <dbReference type="NCBI Taxonomy" id="2781224"/>
    <lineage>
        <taxon>Eukaryota</taxon>
        <taxon>Fungi</taxon>
        <taxon>Dikarya</taxon>
        <taxon>Ascomycota</taxon>
        <taxon>Pezizomycotina</taxon>
        <taxon>Dothideomycetes</taxon>
        <taxon>Dothideomycetidae</taxon>
        <taxon>Dothideales</taxon>
        <taxon>Dothioraceae</taxon>
        <taxon>Neodothiora</taxon>
    </lineage>
</organism>
<name>A0ABR3PCN6_9PEZI</name>
<dbReference type="Proteomes" id="UP001562354">
    <property type="component" value="Unassembled WGS sequence"/>
</dbReference>
<dbReference type="GeneID" id="95974083"/>
<evidence type="ECO:0000313" key="2">
    <source>
        <dbReference type="EMBL" id="KAL1303927.1"/>
    </source>
</evidence>
<proteinExistence type="inferred from homology"/>
<comment type="similarity">
    <text evidence="1">Belongs to the CTAG/PCC1 family.</text>
</comment>
<dbReference type="RefSeq" id="XP_069200202.1">
    <property type="nucleotide sequence ID" value="XM_069343488.1"/>
</dbReference>
<dbReference type="InterPro" id="IPR015419">
    <property type="entry name" value="CTAG/Pcc1"/>
</dbReference>
<evidence type="ECO:0000256" key="1">
    <source>
        <dbReference type="ARBA" id="ARBA00007073"/>
    </source>
</evidence>